<dbReference type="RefSeq" id="WP_247471697.1">
    <property type="nucleotide sequence ID" value="NZ_JBHMAR010000034.1"/>
</dbReference>
<dbReference type="Proteomes" id="UP001589703">
    <property type="component" value="Unassembled WGS sequence"/>
</dbReference>
<accession>A0ABV5VJ38</accession>
<sequence length="86" mass="9642">MEQQKVAEHIRISLEAVLNREVGELTPETRLFEDLALDSTSVLELLMSLEDTIGLEIDPEELDADVFRSFGSLSDYVTAQMRKTAA</sequence>
<protein>
    <submittedName>
        <fullName evidence="2">Acyl carrier protein</fullName>
    </submittedName>
</protein>
<evidence type="ECO:0000259" key="1">
    <source>
        <dbReference type="PROSITE" id="PS50075"/>
    </source>
</evidence>
<dbReference type="Pfam" id="PF00550">
    <property type="entry name" value="PP-binding"/>
    <property type="match status" value="1"/>
</dbReference>
<dbReference type="EMBL" id="JBHMAR010000034">
    <property type="protein sequence ID" value="MFB9737828.1"/>
    <property type="molecule type" value="Genomic_DNA"/>
</dbReference>
<organism evidence="2 3">
    <name type="scientific">Streptomyces thermocoprophilus</name>
    <dbReference type="NCBI Taxonomy" id="78356"/>
    <lineage>
        <taxon>Bacteria</taxon>
        <taxon>Bacillati</taxon>
        <taxon>Actinomycetota</taxon>
        <taxon>Actinomycetes</taxon>
        <taxon>Kitasatosporales</taxon>
        <taxon>Streptomycetaceae</taxon>
        <taxon>Streptomyces</taxon>
    </lineage>
</organism>
<proteinExistence type="predicted"/>
<keyword evidence="3" id="KW-1185">Reference proteome</keyword>
<dbReference type="InterPro" id="IPR036736">
    <property type="entry name" value="ACP-like_sf"/>
</dbReference>
<name>A0ABV5VJ38_9ACTN</name>
<dbReference type="PROSITE" id="PS50075">
    <property type="entry name" value="CARRIER"/>
    <property type="match status" value="1"/>
</dbReference>
<gene>
    <name evidence="2" type="ORF">ACFFRO_22325</name>
</gene>
<feature type="domain" description="Carrier" evidence="1">
    <location>
        <begin position="1"/>
        <end position="81"/>
    </location>
</feature>
<dbReference type="SUPFAM" id="SSF47336">
    <property type="entry name" value="ACP-like"/>
    <property type="match status" value="1"/>
</dbReference>
<reference evidence="2 3" key="1">
    <citation type="submission" date="2024-09" db="EMBL/GenBank/DDBJ databases">
        <authorList>
            <person name="Sun Q."/>
            <person name="Mori K."/>
        </authorList>
    </citation>
    <scope>NUCLEOTIDE SEQUENCE [LARGE SCALE GENOMIC DNA]</scope>
    <source>
        <strain evidence="2 3">JCM 10918</strain>
    </source>
</reference>
<evidence type="ECO:0000313" key="3">
    <source>
        <dbReference type="Proteomes" id="UP001589703"/>
    </source>
</evidence>
<evidence type="ECO:0000313" key="2">
    <source>
        <dbReference type="EMBL" id="MFB9737828.1"/>
    </source>
</evidence>
<dbReference type="InterPro" id="IPR009081">
    <property type="entry name" value="PP-bd_ACP"/>
</dbReference>
<comment type="caution">
    <text evidence="2">The sequence shown here is derived from an EMBL/GenBank/DDBJ whole genome shotgun (WGS) entry which is preliminary data.</text>
</comment>
<dbReference type="Gene3D" id="1.10.1200.10">
    <property type="entry name" value="ACP-like"/>
    <property type="match status" value="1"/>
</dbReference>